<organism evidence="1 2">
    <name type="scientific">Actinomadura gamaensis</name>
    <dbReference type="NCBI Taxonomy" id="1763541"/>
    <lineage>
        <taxon>Bacteria</taxon>
        <taxon>Bacillati</taxon>
        <taxon>Actinomycetota</taxon>
        <taxon>Actinomycetes</taxon>
        <taxon>Streptosporangiales</taxon>
        <taxon>Thermomonosporaceae</taxon>
        <taxon>Actinomadura</taxon>
    </lineage>
</organism>
<accession>A0ABV9U5G5</accession>
<gene>
    <name evidence="1" type="ORF">ACFPCY_27275</name>
</gene>
<dbReference type="Proteomes" id="UP001595872">
    <property type="component" value="Unassembled WGS sequence"/>
</dbReference>
<evidence type="ECO:0008006" key="3">
    <source>
        <dbReference type="Google" id="ProtNLM"/>
    </source>
</evidence>
<comment type="caution">
    <text evidence="1">The sequence shown here is derived from an EMBL/GenBank/DDBJ whole genome shotgun (WGS) entry which is preliminary data.</text>
</comment>
<reference evidence="2" key="1">
    <citation type="journal article" date="2019" name="Int. J. Syst. Evol. Microbiol.">
        <title>The Global Catalogue of Microorganisms (GCM) 10K type strain sequencing project: providing services to taxonomists for standard genome sequencing and annotation.</title>
        <authorList>
            <consortium name="The Broad Institute Genomics Platform"/>
            <consortium name="The Broad Institute Genome Sequencing Center for Infectious Disease"/>
            <person name="Wu L."/>
            <person name="Ma J."/>
        </authorList>
    </citation>
    <scope>NUCLEOTIDE SEQUENCE [LARGE SCALE GENOMIC DNA]</scope>
    <source>
        <strain evidence="2">KLKA75</strain>
    </source>
</reference>
<keyword evidence="2" id="KW-1185">Reference proteome</keyword>
<dbReference type="PANTHER" id="PTHR34613">
    <property type="entry name" value="SLL0800 PROTEIN"/>
    <property type="match status" value="1"/>
</dbReference>
<dbReference type="RefSeq" id="WP_378259686.1">
    <property type="nucleotide sequence ID" value="NZ_JBHSIT010000008.1"/>
</dbReference>
<dbReference type="EMBL" id="JBHSIT010000008">
    <property type="protein sequence ID" value="MFC4911039.1"/>
    <property type="molecule type" value="Genomic_DNA"/>
</dbReference>
<evidence type="ECO:0000313" key="2">
    <source>
        <dbReference type="Proteomes" id="UP001595872"/>
    </source>
</evidence>
<evidence type="ECO:0000313" key="1">
    <source>
        <dbReference type="EMBL" id="MFC4911039.1"/>
    </source>
</evidence>
<dbReference type="PANTHER" id="PTHR34613:SF1">
    <property type="entry name" value="SLL6017 PROTEIN"/>
    <property type="match status" value="1"/>
</dbReference>
<proteinExistence type="predicted"/>
<name>A0ABV9U5G5_9ACTN</name>
<sequence>MPKSPHEALHQIFREDRGLASRLFDRLSKVPPPALEDAIVLNTDLTSIKLVERRADTALMLRGSLRGEDHILLCEAQLNIDKGKLKSWPHYVSYLHDKYDCDVDLLVICQKPKTAEWARKIIKIGRNKRAPTLWLKARVLGPDNAPKITGVGEAVRDIYFATLCAITHAYSPAPEAILKALAMAFTRIDDETRDVLYHFVTSGLADSPARNVWRELMKDTDTYGYAKELADMYSPLAYEEGEAKGEARGEAKGEVKGETKALLSVLEARNIPLSDEVTEKIANCPDPDTLLTWLRRAALATNVEDVFRD</sequence>
<protein>
    <recommendedName>
        <fullName evidence="3">Transposase</fullName>
    </recommendedName>
</protein>